<dbReference type="PaxDb" id="44689-DDB0191860"/>
<feature type="chain" id="PRO_5004248958" evidence="1">
    <location>
        <begin position="21"/>
        <end position="69"/>
    </location>
</feature>
<accession>Q54C57</accession>
<keyword evidence="1" id="KW-0732">Signal</keyword>
<feature type="signal peptide" evidence="1">
    <location>
        <begin position="1"/>
        <end position="20"/>
    </location>
</feature>
<proteinExistence type="predicted"/>
<sequence>MLKILVAILVIFSLLSNLNAVNGDKNGCIATCAHAHPDYFRFCANGYSQADKLKCQNINEKCALRCPNH</sequence>
<evidence type="ECO:0000256" key="1">
    <source>
        <dbReference type="SAM" id="SignalP"/>
    </source>
</evidence>
<name>Q54C57_DICDI</name>
<dbReference type="PhylomeDB" id="Q54C57"/>
<dbReference type="RefSeq" id="XP_629209.1">
    <property type="nucleotide sequence ID" value="XM_629207.1"/>
</dbReference>
<dbReference type="KEGG" id="ddi:DDB_G0293268"/>
<dbReference type="dictyBase" id="DDB_G0293268"/>
<dbReference type="InParanoid" id="Q54C57"/>
<dbReference type="EMBL" id="AAFI02000200">
    <property type="protein sequence ID" value="EAL60833.1"/>
    <property type="molecule type" value="Genomic_DNA"/>
</dbReference>
<dbReference type="VEuPathDB" id="AmoebaDB:DDB_G0293268"/>
<dbReference type="GeneID" id="8629088"/>
<dbReference type="HOGENOM" id="CLU_200764_0_0_1"/>
<keyword evidence="3" id="KW-1185">Reference proteome</keyword>
<comment type="caution">
    <text evidence="2">The sequence shown here is derived from an EMBL/GenBank/DDBJ whole genome shotgun (WGS) entry which is preliminary data.</text>
</comment>
<evidence type="ECO:0000313" key="2">
    <source>
        <dbReference type="EMBL" id="EAL60833.1"/>
    </source>
</evidence>
<dbReference type="AlphaFoldDB" id="Q54C57"/>
<gene>
    <name evidence="2" type="ORF">DDB_G0293268</name>
</gene>
<reference evidence="2 3" key="1">
    <citation type="journal article" date="2005" name="Nature">
        <title>The genome of the social amoeba Dictyostelium discoideum.</title>
        <authorList>
            <consortium name="The Dictyostelium discoideum Sequencing Consortium"/>
            <person name="Eichinger L."/>
            <person name="Pachebat J.A."/>
            <person name="Glockner G."/>
            <person name="Rajandream M.A."/>
            <person name="Sucgang R."/>
            <person name="Berriman M."/>
            <person name="Song J."/>
            <person name="Olsen R."/>
            <person name="Szafranski K."/>
            <person name="Xu Q."/>
            <person name="Tunggal B."/>
            <person name="Kummerfeld S."/>
            <person name="Madera M."/>
            <person name="Konfortov B.A."/>
            <person name="Rivero F."/>
            <person name="Bankier A.T."/>
            <person name="Lehmann R."/>
            <person name="Hamlin N."/>
            <person name="Davies R."/>
            <person name="Gaudet P."/>
            <person name="Fey P."/>
            <person name="Pilcher K."/>
            <person name="Chen G."/>
            <person name="Saunders D."/>
            <person name="Sodergren E."/>
            <person name="Davis P."/>
            <person name="Kerhornou A."/>
            <person name="Nie X."/>
            <person name="Hall N."/>
            <person name="Anjard C."/>
            <person name="Hemphill L."/>
            <person name="Bason N."/>
            <person name="Farbrother P."/>
            <person name="Desany B."/>
            <person name="Just E."/>
            <person name="Morio T."/>
            <person name="Rost R."/>
            <person name="Churcher C."/>
            <person name="Cooper J."/>
            <person name="Haydock S."/>
            <person name="van Driessche N."/>
            <person name="Cronin A."/>
            <person name="Goodhead I."/>
            <person name="Muzny D."/>
            <person name="Mourier T."/>
            <person name="Pain A."/>
            <person name="Lu M."/>
            <person name="Harper D."/>
            <person name="Lindsay R."/>
            <person name="Hauser H."/>
            <person name="James K."/>
            <person name="Quiles M."/>
            <person name="Madan Babu M."/>
            <person name="Saito T."/>
            <person name="Buchrieser C."/>
            <person name="Wardroper A."/>
            <person name="Felder M."/>
            <person name="Thangavelu M."/>
            <person name="Johnson D."/>
            <person name="Knights A."/>
            <person name="Loulseged H."/>
            <person name="Mungall K."/>
            <person name="Oliver K."/>
            <person name="Price C."/>
            <person name="Quail M.A."/>
            <person name="Urushihara H."/>
            <person name="Hernandez J."/>
            <person name="Rabbinowitsch E."/>
            <person name="Steffen D."/>
            <person name="Sanders M."/>
            <person name="Ma J."/>
            <person name="Kohara Y."/>
            <person name="Sharp S."/>
            <person name="Simmonds M."/>
            <person name="Spiegler S."/>
            <person name="Tivey A."/>
            <person name="Sugano S."/>
            <person name="White B."/>
            <person name="Walker D."/>
            <person name="Woodward J."/>
            <person name="Winckler T."/>
            <person name="Tanaka Y."/>
            <person name="Shaulsky G."/>
            <person name="Schleicher M."/>
            <person name="Weinstock G."/>
            <person name="Rosenthal A."/>
            <person name="Cox E.C."/>
            <person name="Chisholm R.L."/>
            <person name="Gibbs R."/>
            <person name="Loomis W.F."/>
            <person name="Platzer M."/>
            <person name="Kay R.R."/>
            <person name="Williams J."/>
            <person name="Dear P.H."/>
            <person name="Noegel A.A."/>
            <person name="Barrell B."/>
            <person name="Kuspa A."/>
        </authorList>
    </citation>
    <scope>NUCLEOTIDE SEQUENCE [LARGE SCALE GENOMIC DNA]</scope>
    <source>
        <strain evidence="2 3">AX4</strain>
    </source>
</reference>
<protein>
    <submittedName>
        <fullName evidence="2">Uncharacterized protein</fullName>
    </submittedName>
</protein>
<dbReference type="Proteomes" id="UP000002195">
    <property type="component" value="Unassembled WGS sequence"/>
</dbReference>
<evidence type="ECO:0000313" key="3">
    <source>
        <dbReference type="Proteomes" id="UP000002195"/>
    </source>
</evidence>
<organism evidence="2 3">
    <name type="scientific">Dictyostelium discoideum</name>
    <name type="common">Social amoeba</name>
    <dbReference type="NCBI Taxonomy" id="44689"/>
    <lineage>
        <taxon>Eukaryota</taxon>
        <taxon>Amoebozoa</taxon>
        <taxon>Evosea</taxon>
        <taxon>Eumycetozoa</taxon>
        <taxon>Dictyostelia</taxon>
        <taxon>Dictyosteliales</taxon>
        <taxon>Dictyosteliaceae</taxon>
        <taxon>Dictyostelium</taxon>
    </lineage>
</organism>